<name>A0ABP0J8L7_9DINO</name>
<organism evidence="1 2">
    <name type="scientific">Durusdinium trenchii</name>
    <dbReference type="NCBI Taxonomy" id="1381693"/>
    <lineage>
        <taxon>Eukaryota</taxon>
        <taxon>Sar</taxon>
        <taxon>Alveolata</taxon>
        <taxon>Dinophyceae</taxon>
        <taxon>Suessiales</taxon>
        <taxon>Symbiodiniaceae</taxon>
        <taxon>Durusdinium</taxon>
    </lineage>
</organism>
<keyword evidence="2" id="KW-1185">Reference proteome</keyword>
<keyword evidence="1" id="KW-0645">Protease</keyword>
<dbReference type="EMBL" id="CAXAMM010006302">
    <property type="protein sequence ID" value="CAK9010539.1"/>
    <property type="molecule type" value="Genomic_DNA"/>
</dbReference>
<dbReference type="GO" id="GO:0008237">
    <property type="term" value="F:metallopeptidase activity"/>
    <property type="evidence" value="ECO:0007669"/>
    <property type="project" value="UniProtKB-KW"/>
</dbReference>
<sequence length="327" mass="38021">MSWPALERRRPRPYRAPHLPAVASLPVLPAPTVHLYEHIHEHHHYFYRPEQGQVKETPITEEVRPEEGPVTEQMVTVETRLERRRSTVERSNAPKRRASKAEEAEPMTIPRIVVEQVDGPPSSSQSQTDLEEPPAPNEAEAEDPFPRWKKTSRPKPKPIPKPAMDFLKEPKRLDPREEGDMSRSSSRSSVRSINSQQSHRASVRRKAKAPTAPVNAEDEDSVDPLSLRLKLIQDEQKWSDFRRYLKRHLRELPDSSKSEAKQKLMGRRVTGTSKDRSRLEHQKAKESQQSQDLVRHVEEELRACTRSRHKVLKMQETLRRRGVQFFR</sequence>
<accession>A0ABP0J8L7</accession>
<proteinExistence type="predicted"/>
<protein>
    <submittedName>
        <fullName evidence="1">ATP-dependent zinc metalloprotease FtsH</fullName>
    </submittedName>
</protein>
<evidence type="ECO:0000313" key="2">
    <source>
        <dbReference type="Proteomes" id="UP001642464"/>
    </source>
</evidence>
<reference evidence="1 2" key="1">
    <citation type="submission" date="2024-02" db="EMBL/GenBank/DDBJ databases">
        <authorList>
            <person name="Chen Y."/>
            <person name="Shah S."/>
            <person name="Dougan E. K."/>
            <person name="Thang M."/>
            <person name="Chan C."/>
        </authorList>
    </citation>
    <scope>NUCLEOTIDE SEQUENCE [LARGE SCALE GENOMIC DNA]</scope>
</reference>
<evidence type="ECO:0000313" key="1">
    <source>
        <dbReference type="EMBL" id="CAK9010539.1"/>
    </source>
</evidence>
<dbReference type="Proteomes" id="UP001642464">
    <property type="component" value="Unassembled WGS sequence"/>
</dbReference>
<keyword evidence="1" id="KW-0378">Hydrolase</keyword>
<gene>
    <name evidence="1" type="ORF">SCF082_LOCUS10720</name>
</gene>
<keyword evidence="1" id="KW-0482">Metalloprotease</keyword>
<comment type="caution">
    <text evidence="1">The sequence shown here is derived from an EMBL/GenBank/DDBJ whole genome shotgun (WGS) entry which is preliminary data.</text>
</comment>